<proteinExistence type="predicted"/>
<dbReference type="EMBL" id="LSRX01000470">
    <property type="protein sequence ID" value="OLP96360.1"/>
    <property type="molecule type" value="Genomic_DNA"/>
</dbReference>
<reference evidence="1 2" key="1">
    <citation type="submission" date="2016-02" db="EMBL/GenBank/DDBJ databases">
        <title>Genome analysis of coral dinoflagellate symbionts highlights evolutionary adaptations to a symbiotic lifestyle.</title>
        <authorList>
            <person name="Aranda M."/>
            <person name="Li Y."/>
            <person name="Liew Y.J."/>
            <person name="Baumgarten S."/>
            <person name="Simakov O."/>
            <person name="Wilson M."/>
            <person name="Piel J."/>
            <person name="Ashoor H."/>
            <person name="Bougouffa S."/>
            <person name="Bajic V.B."/>
            <person name="Ryu T."/>
            <person name="Ravasi T."/>
            <person name="Bayer T."/>
            <person name="Micklem G."/>
            <person name="Kim H."/>
            <person name="Bhak J."/>
            <person name="Lajeunesse T.C."/>
            <person name="Voolstra C.R."/>
        </authorList>
    </citation>
    <scope>NUCLEOTIDE SEQUENCE [LARGE SCALE GENOMIC DNA]</scope>
    <source>
        <strain evidence="1 2">CCMP2467</strain>
    </source>
</reference>
<gene>
    <name evidence="1" type="ORF">AK812_SmicGene21431</name>
</gene>
<accession>A0A1Q9DMJ0</accession>
<name>A0A1Q9DMJ0_SYMMI</name>
<comment type="caution">
    <text evidence="1">The sequence shown here is derived from an EMBL/GenBank/DDBJ whole genome shotgun (WGS) entry which is preliminary data.</text>
</comment>
<sequence length="500" mass="53983">MGRCQAKEKAEAEAARQAALEARKAAEAAQASPADGAPSGLVAALAKAKAAGVLGADISLAESILSAQNPEEVEVNDLLQIPEEFRNLDPAAAAAAEKERNASLDREALEDRVVELTKHLAMARLHSKARLEQALQSRLAKAEMQSLQSLYVALQDAEAEFDKAAAEEFGELKVALRREHEDRAVESKGAAYAPDTDAMDGCSSASISLSPKLGDLAAAEEFGELKVALRREHEEAVAQVRALGSPTAGPPSDVQTPPLAAQARAPAPEVETFDPAQINQEFSKPVMFKNRPLTRCNVLHYAIIESASTKSGGPVSAVVAAKADITAKAMYASMKTHPDGKQVVYETELEAVHIAAGLGHIPALEALLKASADDAEGCKNRTREEHMVTVSELQEQNDELQERAASDNPDEAFEWILEVYRPGASHDTLRGELARDILIYKETEAAKDVAVRGRQVLYPFDQYFKTNEEVQMIAVEPEGKGRPNPQDLTKALVWAKQFER</sequence>
<organism evidence="1 2">
    <name type="scientific">Symbiodinium microadriaticum</name>
    <name type="common">Dinoflagellate</name>
    <name type="synonym">Zooxanthella microadriatica</name>
    <dbReference type="NCBI Taxonomy" id="2951"/>
    <lineage>
        <taxon>Eukaryota</taxon>
        <taxon>Sar</taxon>
        <taxon>Alveolata</taxon>
        <taxon>Dinophyceae</taxon>
        <taxon>Suessiales</taxon>
        <taxon>Symbiodiniaceae</taxon>
        <taxon>Symbiodinium</taxon>
    </lineage>
</organism>
<keyword evidence="2" id="KW-1185">Reference proteome</keyword>
<dbReference type="AlphaFoldDB" id="A0A1Q9DMJ0"/>
<feature type="non-terminal residue" evidence="1">
    <location>
        <position position="500"/>
    </location>
</feature>
<protein>
    <submittedName>
        <fullName evidence="1">Uncharacterized protein</fullName>
    </submittedName>
</protein>
<dbReference type="Proteomes" id="UP000186817">
    <property type="component" value="Unassembled WGS sequence"/>
</dbReference>
<dbReference type="OrthoDB" id="10685172at2759"/>
<evidence type="ECO:0000313" key="2">
    <source>
        <dbReference type="Proteomes" id="UP000186817"/>
    </source>
</evidence>
<evidence type="ECO:0000313" key="1">
    <source>
        <dbReference type="EMBL" id="OLP96360.1"/>
    </source>
</evidence>